<keyword evidence="4 6" id="KW-0689">Ribosomal protein</keyword>
<name>A0A2P2HVP0_9CRUS</name>
<reference evidence="10" key="1">
    <citation type="journal article" date="2018" name="Biosci. Biotechnol. Biochem.">
        <title>Polysaccharide hydrolase of the hadal zone amphipods Hirondellea gigas.</title>
        <authorList>
            <person name="Kobayashi H."/>
            <person name="Nagahama T."/>
            <person name="Arai W."/>
            <person name="Sasagawa Y."/>
            <person name="Umeda M."/>
            <person name="Hayashi T."/>
            <person name="Nikaido I."/>
            <person name="Watanabe H."/>
            <person name="Oguri K."/>
            <person name="Kitazato H."/>
            <person name="Fujioka K."/>
            <person name="Kido Y."/>
            <person name="Takami H."/>
        </authorList>
    </citation>
    <scope>NUCLEOTIDE SEQUENCE</scope>
    <source>
        <tissue evidence="10">Whole body</tissue>
    </source>
</reference>
<dbReference type="InterPro" id="IPR027498">
    <property type="entry name" value="Ribosomal_uS2_euk"/>
</dbReference>
<evidence type="ECO:0000313" key="10">
    <source>
        <dbReference type="EMBL" id="LAB65858.1"/>
    </source>
</evidence>
<dbReference type="InterPro" id="IPR001865">
    <property type="entry name" value="Ribosomal_uS2"/>
</dbReference>
<dbReference type="GO" id="GO:0022627">
    <property type="term" value="C:cytosolic small ribosomal subunit"/>
    <property type="evidence" value="ECO:0007669"/>
    <property type="project" value="UniProtKB-UniRule"/>
</dbReference>
<evidence type="ECO:0000256" key="3">
    <source>
        <dbReference type="ARBA" id="ARBA00022490"/>
    </source>
</evidence>
<dbReference type="GO" id="GO:0006412">
    <property type="term" value="P:translation"/>
    <property type="evidence" value="ECO:0007669"/>
    <property type="project" value="UniProtKB-UniRule"/>
</dbReference>
<comment type="subunit">
    <text evidence="6">Component of the small ribosomal subunit. Mature ribosomes consist of a small (40S) and a large (60S) subunit. The 40S subunit contains about 33 different proteins and 1 molecule of RNA (18S). The 60S subunit contains about 49 different proteins and 3 molecules of RNA (28S, 5.8S and 5S). Interacts with ribosomal protein S21.</text>
</comment>
<comment type="subcellular location">
    <subcellularLocation>
        <location evidence="1 6">Cytoplasm</location>
    </subcellularLocation>
</comment>
<dbReference type="GO" id="GO:0000028">
    <property type="term" value="P:ribosomal small subunit assembly"/>
    <property type="evidence" value="ECO:0007669"/>
    <property type="project" value="UniProtKB-UniRule"/>
</dbReference>
<dbReference type="PANTHER" id="PTHR11489">
    <property type="entry name" value="40S RIBOSOMAL PROTEIN SA"/>
    <property type="match status" value="1"/>
</dbReference>
<protein>
    <recommendedName>
        <fullName evidence="6">Small ribosomal subunit protein uS2</fullName>
    </recommendedName>
</protein>
<dbReference type="Gene3D" id="3.40.50.10490">
    <property type="entry name" value="Glucose-6-phosphate isomerase like protein, domain 1"/>
    <property type="match status" value="1"/>
</dbReference>
<feature type="region of interest" description="Disordered" evidence="8">
    <location>
        <begin position="210"/>
        <end position="232"/>
    </location>
</feature>
<dbReference type="NCBIfam" id="TIGR01012">
    <property type="entry name" value="uS2_euk_arch"/>
    <property type="match status" value="1"/>
</dbReference>
<comment type="function">
    <text evidence="6">Required for the assembly and/or stability of the 40S ribosomal subunit. Required for the processing of the 20S rRNA-precursor to mature 18S rRNA in a late step of the maturation of 40S ribosomal subunits.</text>
</comment>
<dbReference type="Pfam" id="PF16122">
    <property type="entry name" value="40S_SA_C"/>
    <property type="match status" value="1"/>
</dbReference>
<feature type="compositionally biased region" description="Low complexity" evidence="8">
    <location>
        <begin position="278"/>
        <end position="287"/>
    </location>
</feature>
<evidence type="ECO:0000256" key="7">
    <source>
        <dbReference type="RuleBase" id="RU003631"/>
    </source>
</evidence>
<evidence type="ECO:0000256" key="6">
    <source>
        <dbReference type="HAMAP-Rule" id="MF_03015"/>
    </source>
</evidence>
<dbReference type="AlphaFoldDB" id="A0A2P2HVP0"/>
<dbReference type="CDD" id="cd01425">
    <property type="entry name" value="RPS2"/>
    <property type="match status" value="1"/>
</dbReference>
<dbReference type="PRINTS" id="PR00395">
    <property type="entry name" value="RIBOSOMALS2"/>
</dbReference>
<keyword evidence="3 6" id="KW-0963">Cytoplasm</keyword>
<evidence type="ECO:0000256" key="4">
    <source>
        <dbReference type="ARBA" id="ARBA00022980"/>
    </source>
</evidence>
<dbReference type="InterPro" id="IPR023591">
    <property type="entry name" value="Ribosomal_uS2_flav_dom_sf"/>
</dbReference>
<feature type="domain" description="Small ribosomal subunit protein uS2 C-terminal" evidence="9">
    <location>
        <begin position="204"/>
        <end position="293"/>
    </location>
</feature>
<proteinExistence type="evidence at transcript level"/>
<dbReference type="Pfam" id="PF00318">
    <property type="entry name" value="Ribosomal_S2"/>
    <property type="match status" value="2"/>
</dbReference>
<comment type="similarity">
    <text evidence="2 6 7">Belongs to the universal ribosomal protein uS2 family.</text>
</comment>
<dbReference type="SUPFAM" id="SSF52313">
    <property type="entry name" value="Ribosomal protein S2"/>
    <property type="match status" value="1"/>
</dbReference>
<dbReference type="EMBL" id="IACF01000042">
    <property type="protein sequence ID" value="LAB65858.1"/>
    <property type="molecule type" value="mRNA"/>
</dbReference>
<dbReference type="FunFam" id="3.40.50.10490:FF:000012">
    <property type="entry name" value="40S ribosomal protein SA"/>
    <property type="match status" value="1"/>
</dbReference>
<evidence type="ECO:0000256" key="2">
    <source>
        <dbReference type="ARBA" id="ARBA00006242"/>
    </source>
</evidence>
<feature type="region of interest" description="Disordered" evidence="8">
    <location>
        <begin position="278"/>
        <end position="299"/>
    </location>
</feature>
<keyword evidence="5 6" id="KW-0687">Ribonucleoprotein</keyword>
<dbReference type="HAMAP" id="MF_03015">
    <property type="entry name" value="Ribosomal_S2_euk"/>
    <property type="match status" value="1"/>
</dbReference>
<organism evidence="10">
    <name type="scientific">Hirondellea gigas</name>
    <dbReference type="NCBI Taxonomy" id="1518452"/>
    <lineage>
        <taxon>Eukaryota</taxon>
        <taxon>Metazoa</taxon>
        <taxon>Ecdysozoa</taxon>
        <taxon>Arthropoda</taxon>
        <taxon>Crustacea</taxon>
        <taxon>Multicrustacea</taxon>
        <taxon>Malacostraca</taxon>
        <taxon>Eumalacostraca</taxon>
        <taxon>Peracarida</taxon>
        <taxon>Amphipoda</taxon>
        <taxon>Amphilochidea</taxon>
        <taxon>Lysianassida</taxon>
        <taxon>Lysianassidira</taxon>
        <taxon>Lysianassoidea</taxon>
        <taxon>Lysianassidae</taxon>
        <taxon>Hirondellea</taxon>
    </lineage>
</organism>
<evidence type="ECO:0000259" key="9">
    <source>
        <dbReference type="Pfam" id="PF16122"/>
    </source>
</evidence>
<evidence type="ECO:0000256" key="5">
    <source>
        <dbReference type="ARBA" id="ARBA00023274"/>
    </source>
</evidence>
<dbReference type="InterPro" id="IPR005707">
    <property type="entry name" value="Ribosomal_uS2_euk/arc"/>
</dbReference>
<dbReference type="GO" id="GO:0003735">
    <property type="term" value="F:structural constituent of ribosome"/>
    <property type="evidence" value="ECO:0007669"/>
    <property type="project" value="UniProtKB-UniRule"/>
</dbReference>
<evidence type="ECO:0000256" key="8">
    <source>
        <dbReference type="SAM" id="MobiDB-lite"/>
    </source>
</evidence>
<dbReference type="InterPro" id="IPR018130">
    <property type="entry name" value="Ribosomal_uS2_CS"/>
</dbReference>
<evidence type="ECO:0000256" key="1">
    <source>
        <dbReference type="ARBA" id="ARBA00004496"/>
    </source>
</evidence>
<dbReference type="PROSITE" id="PS00963">
    <property type="entry name" value="RIBOSOMAL_S2_2"/>
    <property type="match status" value="1"/>
</dbReference>
<dbReference type="InterPro" id="IPR032281">
    <property type="entry name" value="Ribosomal_uS2_C"/>
</dbReference>
<accession>A0A2P2HVP0</accession>
<feature type="compositionally biased region" description="Basic and acidic residues" evidence="8">
    <location>
        <begin position="210"/>
        <end position="228"/>
    </location>
</feature>
<sequence>MSGGLAILQMEETDVTRFLTSYTHLGSTNVNFQMQQYVFKRRNDGVHIINLKKTYEKILLAARAIAAIEHPADVYVISSRPMGQRAVLKYARYTGATSIAGRFTPGAFTNQIQAAFREPRLLVVTDPMQDHQPVNEASYVNIPIIAFCNTDSPLRFVDIAIPCNNKTPQSVGLLWWMLAREVLRLRGTIARSNPWEDDVMPDLFFYRDPEEQEKEDTSKVEEAAKQEVEPEPVQEEVVEDLALAAGVPAVVNPLAEAAAPITSAPKADWATGEEFAAPATAAAATAPVTENWGGDSSWA</sequence>